<keyword evidence="4" id="KW-1185">Reference proteome</keyword>
<dbReference type="AlphaFoldDB" id="A0A6A5UZT5"/>
<keyword evidence="2" id="KW-0812">Transmembrane</keyword>
<reference evidence="3" key="1">
    <citation type="journal article" date="2020" name="Stud. Mycol.">
        <title>101 Dothideomycetes genomes: a test case for predicting lifestyles and emergence of pathogens.</title>
        <authorList>
            <person name="Haridas S."/>
            <person name="Albert R."/>
            <person name="Binder M."/>
            <person name="Bloem J."/>
            <person name="Labutti K."/>
            <person name="Salamov A."/>
            <person name="Andreopoulos B."/>
            <person name="Baker S."/>
            <person name="Barry K."/>
            <person name="Bills G."/>
            <person name="Bluhm B."/>
            <person name="Cannon C."/>
            <person name="Castanera R."/>
            <person name="Culley D."/>
            <person name="Daum C."/>
            <person name="Ezra D."/>
            <person name="Gonzalez J."/>
            <person name="Henrissat B."/>
            <person name="Kuo A."/>
            <person name="Liang C."/>
            <person name="Lipzen A."/>
            <person name="Lutzoni F."/>
            <person name="Magnuson J."/>
            <person name="Mondo S."/>
            <person name="Nolan M."/>
            <person name="Ohm R."/>
            <person name="Pangilinan J."/>
            <person name="Park H.-J."/>
            <person name="Ramirez L."/>
            <person name="Alfaro M."/>
            <person name="Sun H."/>
            <person name="Tritt A."/>
            <person name="Yoshinaga Y."/>
            <person name="Zwiers L.-H."/>
            <person name="Turgeon B."/>
            <person name="Goodwin S."/>
            <person name="Spatafora J."/>
            <person name="Crous P."/>
            <person name="Grigoriev I."/>
        </authorList>
    </citation>
    <scope>NUCLEOTIDE SEQUENCE</scope>
    <source>
        <strain evidence="3">CBS 107.79</strain>
    </source>
</reference>
<organism evidence="3 4">
    <name type="scientific">Bimuria novae-zelandiae CBS 107.79</name>
    <dbReference type="NCBI Taxonomy" id="1447943"/>
    <lineage>
        <taxon>Eukaryota</taxon>
        <taxon>Fungi</taxon>
        <taxon>Dikarya</taxon>
        <taxon>Ascomycota</taxon>
        <taxon>Pezizomycotina</taxon>
        <taxon>Dothideomycetes</taxon>
        <taxon>Pleosporomycetidae</taxon>
        <taxon>Pleosporales</taxon>
        <taxon>Massarineae</taxon>
        <taxon>Didymosphaeriaceae</taxon>
        <taxon>Bimuria</taxon>
    </lineage>
</organism>
<keyword evidence="2" id="KW-0472">Membrane</keyword>
<evidence type="ECO:0000313" key="3">
    <source>
        <dbReference type="EMBL" id="KAF1966567.1"/>
    </source>
</evidence>
<evidence type="ECO:0000256" key="2">
    <source>
        <dbReference type="SAM" id="Phobius"/>
    </source>
</evidence>
<feature type="region of interest" description="Disordered" evidence="1">
    <location>
        <begin position="181"/>
        <end position="202"/>
    </location>
</feature>
<feature type="compositionally biased region" description="Gly residues" evidence="1">
    <location>
        <begin position="106"/>
        <end position="121"/>
    </location>
</feature>
<evidence type="ECO:0000256" key="1">
    <source>
        <dbReference type="SAM" id="MobiDB-lite"/>
    </source>
</evidence>
<sequence>MGPNSGSTSGTAICMLVLDYDSNVFNSNYSVPFPISLRKRTNGRTNDARDAIILDPWIFNATYPRGISFDGKRSGCQGDTIAPEGHVVHHGLCPGDKPGGTANVTGSGGRNNGTESGGGNSGTESGDQDDDTNDQIPSGFDHEAKARDIARTRKIVGLTCGTIVTSIVIAFVVWRLRRNKRPEDSKGQAQEERLDGEGFSSAGETIEGVGKYNTEVVLPPPTYAEATKDEVIRM</sequence>
<name>A0A6A5UZT5_9PLEO</name>
<dbReference type="Proteomes" id="UP000800036">
    <property type="component" value="Unassembled WGS sequence"/>
</dbReference>
<dbReference type="OrthoDB" id="10520288at2759"/>
<dbReference type="EMBL" id="ML976744">
    <property type="protein sequence ID" value="KAF1966567.1"/>
    <property type="molecule type" value="Genomic_DNA"/>
</dbReference>
<feature type="compositionally biased region" description="Basic and acidic residues" evidence="1">
    <location>
        <begin position="181"/>
        <end position="196"/>
    </location>
</feature>
<feature type="region of interest" description="Disordered" evidence="1">
    <location>
        <begin position="87"/>
        <end position="145"/>
    </location>
</feature>
<feature type="transmembrane region" description="Helical" evidence="2">
    <location>
        <begin position="155"/>
        <end position="176"/>
    </location>
</feature>
<protein>
    <submittedName>
        <fullName evidence="3">Uncharacterized protein</fullName>
    </submittedName>
</protein>
<gene>
    <name evidence="3" type="ORF">BU23DRAFT_573949</name>
</gene>
<accession>A0A6A5UZT5</accession>
<proteinExistence type="predicted"/>
<keyword evidence="2" id="KW-1133">Transmembrane helix</keyword>
<evidence type="ECO:0000313" key="4">
    <source>
        <dbReference type="Proteomes" id="UP000800036"/>
    </source>
</evidence>